<evidence type="ECO:0000256" key="6">
    <source>
        <dbReference type="ARBA" id="ARBA00022801"/>
    </source>
</evidence>
<dbReference type="InterPro" id="IPR027806">
    <property type="entry name" value="HARBI1_dom"/>
</dbReference>
<dbReference type="InterPro" id="IPR045249">
    <property type="entry name" value="HARBI1-like"/>
</dbReference>
<dbReference type="Pfam" id="PF13359">
    <property type="entry name" value="DDE_Tnp_4"/>
    <property type="match status" value="1"/>
</dbReference>
<organism evidence="10 11">
    <name type="scientific">Parthenolecanium corni</name>
    <dbReference type="NCBI Taxonomy" id="536013"/>
    <lineage>
        <taxon>Eukaryota</taxon>
        <taxon>Metazoa</taxon>
        <taxon>Ecdysozoa</taxon>
        <taxon>Arthropoda</taxon>
        <taxon>Hexapoda</taxon>
        <taxon>Insecta</taxon>
        <taxon>Pterygota</taxon>
        <taxon>Neoptera</taxon>
        <taxon>Paraneoptera</taxon>
        <taxon>Hemiptera</taxon>
        <taxon>Sternorrhyncha</taxon>
        <taxon>Coccoidea</taxon>
        <taxon>Coccidae</taxon>
        <taxon>Parthenolecanium</taxon>
    </lineage>
</organism>
<evidence type="ECO:0000256" key="3">
    <source>
        <dbReference type="ARBA" id="ARBA00006958"/>
    </source>
</evidence>
<keyword evidence="11" id="KW-1185">Reference proteome</keyword>
<dbReference type="EMBL" id="JBBCAQ010000014">
    <property type="protein sequence ID" value="KAK7598202.1"/>
    <property type="molecule type" value="Genomic_DNA"/>
</dbReference>
<gene>
    <name evidence="10" type="ORF">V9T40_006437</name>
</gene>
<dbReference type="GO" id="GO:0016787">
    <property type="term" value="F:hydrolase activity"/>
    <property type="evidence" value="ECO:0007669"/>
    <property type="project" value="UniProtKB-KW"/>
</dbReference>
<feature type="domain" description="DDE Tnp4" evidence="9">
    <location>
        <begin position="159"/>
        <end position="323"/>
    </location>
</feature>
<evidence type="ECO:0000259" key="9">
    <source>
        <dbReference type="Pfam" id="PF13359"/>
    </source>
</evidence>
<keyword evidence="4" id="KW-0540">Nuclease</keyword>
<evidence type="ECO:0000256" key="5">
    <source>
        <dbReference type="ARBA" id="ARBA00022723"/>
    </source>
</evidence>
<keyword evidence="5" id="KW-0479">Metal-binding</keyword>
<evidence type="ECO:0000256" key="7">
    <source>
        <dbReference type="ARBA" id="ARBA00023242"/>
    </source>
</evidence>
<keyword evidence="6" id="KW-0378">Hydrolase</keyword>
<accession>A0AAN9TPH5</accession>
<comment type="similarity">
    <text evidence="3">Belongs to the HARBI1 family.</text>
</comment>
<evidence type="ECO:0000256" key="2">
    <source>
        <dbReference type="ARBA" id="ARBA00004123"/>
    </source>
</evidence>
<evidence type="ECO:0000256" key="8">
    <source>
        <dbReference type="SAM" id="MobiDB-lite"/>
    </source>
</evidence>
<dbReference type="PANTHER" id="PTHR22930">
    <property type="match status" value="1"/>
</dbReference>
<proteinExistence type="inferred from homology"/>
<feature type="region of interest" description="Disordered" evidence="8">
    <location>
        <begin position="376"/>
        <end position="398"/>
    </location>
</feature>
<dbReference type="GO" id="GO:0046872">
    <property type="term" value="F:metal ion binding"/>
    <property type="evidence" value="ECO:0007669"/>
    <property type="project" value="UniProtKB-KW"/>
</dbReference>
<evidence type="ECO:0000256" key="1">
    <source>
        <dbReference type="ARBA" id="ARBA00001968"/>
    </source>
</evidence>
<comment type="subcellular location">
    <subcellularLocation>
        <location evidence="2">Nucleus</location>
    </subcellularLocation>
</comment>
<sequence>MDTDSDSDVEYLASSSVLYYLMSKQRLPRRFTAHDINKNRAKRSEYITTFCHVKEHPDETKFFQYMRMSYHNCHGRPISMEEKLVVTIQFLANGMSFRRLAFSFKMGATTVSKIVAELTKFVWNTFQEAFMPVPTTAMWLKIAEDFYNLWNFPNCLGSVDGKHIRIRNPPHEGTMYYNYKHFFSIVLQGLVDANYKFICVDVGSYGKQSDGGIFRESALGKALISGKMRIPHPSHVRKGNFKLPYVIIGDEAYPLHVNLLKPYARHSLTPAEYNYNKRLSRARRTVEHAFGIIASKWRILNKSIETNIDVAVDIVKCICVLHNIIISKEGVEHNLTTVEPGKKRRSHKCGGRPSDAAKRVRDDFTRYFACNPIKINNNDADISDNVESSSGCDSPDSM</sequence>
<evidence type="ECO:0000313" key="10">
    <source>
        <dbReference type="EMBL" id="KAK7598202.1"/>
    </source>
</evidence>
<reference evidence="10 11" key="1">
    <citation type="submission" date="2024-03" db="EMBL/GenBank/DDBJ databases">
        <title>Adaptation during the transition from Ophiocordyceps entomopathogen to insect associate is accompanied by gene loss and intensified selection.</title>
        <authorList>
            <person name="Ward C.M."/>
            <person name="Onetto C.A."/>
            <person name="Borneman A.R."/>
        </authorList>
    </citation>
    <scope>NUCLEOTIDE SEQUENCE [LARGE SCALE GENOMIC DNA]</scope>
    <source>
        <strain evidence="10">AWRI1</strain>
        <tissue evidence="10">Single Adult Female</tissue>
    </source>
</reference>
<evidence type="ECO:0000256" key="4">
    <source>
        <dbReference type="ARBA" id="ARBA00022722"/>
    </source>
</evidence>
<comment type="caution">
    <text evidence="10">The sequence shown here is derived from an EMBL/GenBank/DDBJ whole genome shotgun (WGS) entry which is preliminary data.</text>
</comment>
<dbReference type="GO" id="GO:0004518">
    <property type="term" value="F:nuclease activity"/>
    <property type="evidence" value="ECO:0007669"/>
    <property type="project" value="UniProtKB-KW"/>
</dbReference>
<protein>
    <recommendedName>
        <fullName evidence="9">DDE Tnp4 domain-containing protein</fullName>
    </recommendedName>
</protein>
<keyword evidence="7" id="KW-0539">Nucleus</keyword>
<comment type="cofactor">
    <cofactor evidence="1">
        <name>a divalent metal cation</name>
        <dbReference type="ChEBI" id="CHEBI:60240"/>
    </cofactor>
</comment>
<dbReference type="AlphaFoldDB" id="A0AAN9TPH5"/>
<dbReference type="GO" id="GO:0005634">
    <property type="term" value="C:nucleus"/>
    <property type="evidence" value="ECO:0007669"/>
    <property type="project" value="UniProtKB-SubCell"/>
</dbReference>
<evidence type="ECO:0000313" key="11">
    <source>
        <dbReference type="Proteomes" id="UP001367676"/>
    </source>
</evidence>
<dbReference type="Proteomes" id="UP001367676">
    <property type="component" value="Unassembled WGS sequence"/>
</dbReference>
<name>A0AAN9TPH5_9HEMI</name>
<dbReference type="PANTHER" id="PTHR22930:SF269">
    <property type="entry name" value="NUCLEASE HARBI1-LIKE PROTEIN"/>
    <property type="match status" value="1"/>
</dbReference>